<evidence type="ECO:0000313" key="1">
    <source>
        <dbReference type="EMBL" id="RMR97705.1"/>
    </source>
</evidence>
<proteinExistence type="predicted"/>
<dbReference type="Proteomes" id="UP000272613">
    <property type="component" value="Unassembled WGS sequence"/>
</dbReference>
<organism evidence="1 2">
    <name type="scientific">Pseudomonas coronafaciens pv. garcae</name>
    <dbReference type="NCBI Taxonomy" id="251653"/>
    <lineage>
        <taxon>Bacteria</taxon>
        <taxon>Pseudomonadati</taxon>
        <taxon>Pseudomonadota</taxon>
        <taxon>Gammaproteobacteria</taxon>
        <taxon>Pseudomonadales</taxon>
        <taxon>Pseudomonadaceae</taxon>
        <taxon>Pseudomonas</taxon>
        <taxon>Pseudomonas coronafaciens</taxon>
    </lineage>
</organism>
<evidence type="ECO:0000313" key="2">
    <source>
        <dbReference type="Proteomes" id="UP000272613"/>
    </source>
</evidence>
<protein>
    <submittedName>
        <fullName evidence="1">Uncharacterized protein</fullName>
    </submittedName>
</protein>
<gene>
    <name evidence="1" type="ORF">ALP74_04962</name>
</gene>
<name>A0AB37QK78_9PSED</name>
<comment type="caution">
    <text evidence="1">The sequence shown here is derived from an EMBL/GenBank/DDBJ whole genome shotgun (WGS) entry which is preliminary data.</text>
</comment>
<reference evidence="1 2" key="1">
    <citation type="submission" date="2018-08" db="EMBL/GenBank/DDBJ databases">
        <title>Recombination of ecologically and evolutionarily significant loci maintains genetic cohesion in the Pseudomonas syringae species complex.</title>
        <authorList>
            <person name="Dillon M."/>
            <person name="Thakur S."/>
            <person name="Almeida R.N.D."/>
            <person name="Weir B.S."/>
            <person name="Guttman D.S."/>
        </authorList>
    </citation>
    <scope>NUCLEOTIDE SEQUENCE [LARGE SCALE GENOMIC DNA]</scope>
    <source>
        <strain evidence="1 2">ICMP 5019</strain>
    </source>
</reference>
<dbReference type="EMBL" id="RBSH01000232">
    <property type="protein sequence ID" value="RMR97705.1"/>
    <property type="molecule type" value="Genomic_DNA"/>
</dbReference>
<dbReference type="AlphaFoldDB" id="A0AB37QK78"/>
<accession>A0AB37QK78</accession>
<sequence>MGNASCQSAEAFALSRITSHNHRGARIGNLCIGTAITSMAGWE</sequence>